<dbReference type="AlphaFoldDB" id="A0A484V727"/>
<organism evidence="1">
    <name type="scientific">plant metagenome</name>
    <dbReference type="NCBI Taxonomy" id="1297885"/>
    <lineage>
        <taxon>unclassified sequences</taxon>
        <taxon>metagenomes</taxon>
        <taxon>organismal metagenomes</taxon>
    </lineage>
</organism>
<name>A0A484V727_9ZZZZ</name>
<sequence length="118" mass="13297">MHYKLDGHRAVLCESLGEWAEWFAVADRRVAETWIDDVRVSTVFLGLDHNAFPGRDPALFETMVFVEGEPTSVRRYFIWEEAEAGHALTVAEISREMEEAQTGAEAALGALMKRWAAV</sequence>
<dbReference type="EMBL" id="CAADIO010000041">
    <property type="protein sequence ID" value="VFR94999.1"/>
    <property type="molecule type" value="Genomic_DNA"/>
</dbReference>
<evidence type="ECO:0000313" key="1">
    <source>
        <dbReference type="EMBL" id="VFR94999.1"/>
    </source>
</evidence>
<reference evidence="1" key="1">
    <citation type="submission" date="2019-03" db="EMBL/GenBank/DDBJ databases">
        <authorList>
            <person name="Danneels B."/>
        </authorList>
    </citation>
    <scope>NUCLEOTIDE SEQUENCE</scope>
</reference>
<gene>
    <name evidence="1" type="ORF">RAN3_4446</name>
</gene>
<accession>A0A484V727</accession>
<proteinExistence type="predicted"/>
<protein>
    <submittedName>
        <fullName evidence="1">Uncharacterized protein</fullName>
    </submittedName>
</protein>